<dbReference type="Pfam" id="PF02213">
    <property type="entry name" value="GYF"/>
    <property type="match status" value="1"/>
</dbReference>
<dbReference type="Gene3D" id="3.30.1490.40">
    <property type="match status" value="1"/>
</dbReference>
<feature type="region of interest" description="Disordered" evidence="1">
    <location>
        <begin position="179"/>
        <end position="254"/>
    </location>
</feature>
<name>A0AA38CG00_TAXCH</name>
<feature type="non-terminal residue" evidence="3">
    <location>
        <position position="1769"/>
    </location>
</feature>
<feature type="compositionally biased region" description="Basic and acidic residues" evidence="1">
    <location>
        <begin position="1255"/>
        <end position="1265"/>
    </location>
</feature>
<dbReference type="PROSITE" id="PS50829">
    <property type="entry name" value="GYF"/>
    <property type="match status" value="1"/>
</dbReference>
<feature type="compositionally biased region" description="Polar residues" evidence="1">
    <location>
        <begin position="237"/>
        <end position="249"/>
    </location>
</feature>
<feature type="region of interest" description="Disordered" evidence="1">
    <location>
        <begin position="1616"/>
        <end position="1659"/>
    </location>
</feature>
<dbReference type="PANTHER" id="PTHR47471">
    <property type="entry name" value="GYF DOMAIN-CONTAINING PROTEIN"/>
    <property type="match status" value="1"/>
</dbReference>
<evidence type="ECO:0000259" key="2">
    <source>
        <dbReference type="PROSITE" id="PS50829"/>
    </source>
</evidence>
<gene>
    <name evidence="3" type="ORF">KI387_012204</name>
</gene>
<dbReference type="EMBL" id="JAHRHJ020000009">
    <property type="protein sequence ID" value="KAH9300621.1"/>
    <property type="molecule type" value="Genomic_DNA"/>
</dbReference>
<dbReference type="SMART" id="SM00444">
    <property type="entry name" value="GYF"/>
    <property type="match status" value="1"/>
</dbReference>
<feature type="region of interest" description="Disordered" evidence="1">
    <location>
        <begin position="1693"/>
        <end position="1712"/>
    </location>
</feature>
<feature type="compositionally biased region" description="Polar residues" evidence="1">
    <location>
        <begin position="477"/>
        <end position="489"/>
    </location>
</feature>
<dbReference type="CDD" id="cd00072">
    <property type="entry name" value="GYF"/>
    <property type="match status" value="1"/>
</dbReference>
<feature type="region of interest" description="Disordered" evidence="1">
    <location>
        <begin position="467"/>
        <end position="494"/>
    </location>
</feature>
<feature type="region of interest" description="Disordered" evidence="1">
    <location>
        <begin position="145"/>
        <end position="167"/>
    </location>
</feature>
<dbReference type="InterPro" id="IPR003169">
    <property type="entry name" value="GYF"/>
</dbReference>
<feature type="domain" description="GYF" evidence="2">
    <location>
        <begin position="602"/>
        <end position="653"/>
    </location>
</feature>
<accession>A0AA38CG00</accession>
<feature type="region of interest" description="Disordered" evidence="1">
    <location>
        <begin position="370"/>
        <end position="428"/>
    </location>
</feature>
<organism evidence="3 4">
    <name type="scientific">Taxus chinensis</name>
    <name type="common">Chinese yew</name>
    <name type="synonym">Taxus wallichiana var. chinensis</name>
    <dbReference type="NCBI Taxonomy" id="29808"/>
    <lineage>
        <taxon>Eukaryota</taxon>
        <taxon>Viridiplantae</taxon>
        <taxon>Streptophyta</taxon>
        <taxon>Embryophyta</taxon>
        <taxon>Tracheophyta</taxon>
        <taxon>Spermatophyta</taxon>
        <taxon>Pinopsida</taxon>
        <taxon>Pinidae</taxon>
        <taxon>Conifers II</taxon>
        <taxon>Cupressales</taxon>
        <taxon>Taxaceae</taxon>
        <taxon>Taxus</taxon>
    </lineage>
</organism>
<feature type="region of interest" description="Disordered" evidence="1">
    <location>
        <begin position="29"/>
        <end position="86"/>
    </location>
</feature>
<feature type="compositionally biased region" description="Low complexity" evidence="1">
    <location>
        <begin position="1623"/>
        <end position="1652"/>
    </location>
</feature>
<comment type="caution">
    <text evidence="3">The sequence shown here is derived from an EMBL/GenBank/DDBJ whole genome shotgun (WGS) entry which is preliminary data.</text>
</comment>
<protein>
    <recommendedName>
        <fullName evidence="2">GYF domain-containing protein</fullName>
    </recommendedName>
</protein>
<feature type="region of interest" description="Disordered" evidence="1">
    <location>
        <begin position="1224"/>
        <end position="1309"/>
    </location>
</feature>
<proteinExistence type="predicted"/>
<keyword evidence="4" id="KW-1185">Reference proteome</keyword>
<dbReference type="Proteomes" id="UP000824469">
    <property type="component" value="Unassembled WGS sequence"/>
</dbReference>
<dbReference type="SUPFAM" id="SSF55277">
    <property type="entry name" value="GYF domain"/>
    <property type="match status" value="1"/>
</dbReference>
<evidence type="ECO:0000313" key="4">
    <source>
        <dbReference type="Proteomes" id="UP000824469"/>
    </source>
</evidence>
<reference evidence="3 4" key="1">
    <citation type="journal article" date="2021" name="Nat. Plants">
        <title>The Taxus genome provides insights into paclitaxel biosynthesis.</title>
        <authorList>
            <person name="Xiong X."/>
            <person name="Gou J."/>
            <person name="Liao Q."/>
            <person name="Li Y."/>
            <person name="Zhou Q."/>
            <person name="Bi G."/>
            <person name="Li C."/>
            <person name="Du R."/>
            <person name="Wang X."/>
            <person name="Sun T."/>
            <person name="Guo L."/>
            <person name="Liang H."/>
            <person name="Lu P."/>
            <person name="Wu Y."/>
            <person name="Zhang Z."/>
            <person name="Ro D.K."/>
            <person name="Shang Y."/>
            <person name="Huang S."/>
            <person name="Yan J."/>
        </authorList>
    </citation>
    <scope>NUCLEOTIDE SEQUENCE [LARGE SCALE GENOMIC DNA]</scope>
    <source>
        <strain evidence="3">Ta-2019</strain>
    </source>
</reference>
<feature type="compositionally biased region" description="Basic and acidic residues" evidence="1">
    <location>
        <begin position="1236"/>
        <end position="1245"/>
    </location>
</feature>
<dbReference type="InterPro" id="IPR035445">
    <property type="entry name" value="GYF-like_dom_sf"/>
</dbReference>
<evidence type="ECO:0000313" key="3">
    <source>
        <dbReference type="EMBL" id="KAH9300621.1"/>
    </source>
</evidence>
<feature type="compositionally biased region" description="Basic and acidic residues" evidence="1">
    <location>
        <begin position="1276"/>
        <end position="1300"/>
    </location>
</feature>
<dbReference type="PANTHER" id="PTHR47471:SF1">
    <property type="entry name" value="PROTEIN ESSENTIAL FOR POTEXVIRUS ACCUMULATION 1"/>
    <property type="match status" value="1"/>
</dbReference>
<feature type="compositionally biased region" description="Basic and acidic residues" evidence="1">
    <location>
        <begin position="179"/>
        <end position="200"/>
    </location>
</feature>
<feature type="compositionally biased region" description="Basic and acidic residues" evidence="1">
    <location>
        <begin position="207"/>
        <end position="219"/>
    </location>
</feature>
<sequence>MADSKAELTLKRMDSFKAKDLHGIENSIPLSPQWLLPKPVENKPGATGDHPVICSPNHGSRHEFLGKVSGNGEETSDTEKRKDIWRSTSVEAETMRREHWRDEERENTSVRRDRWRGEKDLGDHRRSERWEENLMGRSPGEIRRLASDRWSDTGSRETNYEARRESKWDTRWGREDKDTENRREKWLEPGKDVEGQREKGLLMVSDNGKDSERETEHNSRPWRSNSLQNRARGEGSYLSTPTPNKNAQGFSFGRGRGDLASPGFTAGRGRGNHIVSGLVYNSSNYSPLGASSERWDTNLGNGSTLRYSRAKLLDIYRRCVMKPSFARPPDGFSELPLLTQTDTLEPLALSSPSPEEEAIIDGMDRGDIVCSGAPQYSKDGTLNRNRDDVFHNRRQRPGSRGDEISTMDSHGVEENPSDSKVNNSNYKDTDIIDKGTDLFLRDLRIGEIQEWQPLDDTGIDIEGSKSEELHRRHRDGSSQVSSTHISGSRRSGVATEELQGPLHDWQDIKSEIPSQGSNAKDAVWTRSVVGRDHDNEKNVPRTMVSREDDIGWNLRETLQADTNRLKYQPSMGSNRMLASEGTNVEREKAGAREGNRHIPPEELSLIYKDPQGDIQGPFSGADMIGWYEAGYFGIDLPVRLETAPVDAPFKCLGDVMPHLRMKAKAPPGFGIPKQGDVTDVTNATKFGFLGKVQGNIIGSGFELSKNEQKGKMDALEAEKSFMESLISGTFKNAQPVEHVEGVSHGFQGLSQGGTLSIGAESGLDMNYGIGQRMSPYHSVERQKSLPNLFPYAWSAGDPPSLVANSETVTDTANSLPQFTNIASDASHTISHGNQHGDIMSILQGVSDTSVVSPMNKAVNPWVNYGDTQSRGGLGHGSLDIPRQDQVDMHHLQRFNPVQSAFQLQHQRQQQQHQPLMQHLMSPPLENRSGGVPREQLLPSGLQDPHTLSLIHQQQQQQLLLSQLQLRSQASLPSQVSLLDQFLMLEQKKQQQQLLPQVLLEQITHQHRQEPSYDRVQASGSMGSASTDHLMFRQPNDPFMMNAKLPQQAPSPQPSVIDNLFNLMNQQVSKGTNLSQQVQLEENLKLNQVASFRPQQSIVGESQPSPVWGVTEQEKFDKIRASSFMPTCEILEQVSKEQQMLHQSGKGGSNVSVSNMFTESIDDSQLVVPQAEIMSDSVSSRNVTDVTTEKDMAMTELLTSCVSDPSVSDSSEHVIEKNMKQNEVKGSMTILVEEPTLQEKRPRNDTEVPIETNLAEAHEVKKGTERKSRKQKSSKMPSERHKGQSEVTNRQEAKQETEIPREVTQSLPSQDTNLSSVVHVPLLQSSISQILPAAGLTSISEDGLMFDRAAAANVELLSKNIGASSLSQRAWKPAPCPKPKSLLEIQQEEQKQKAESEKVVSEVTILSTATSLSSPWGGAIISSEKSIREVQQDVNGDAPSILHSGSENLDSGSVRTKKSHLHDLLAEEVLAKTSQQIPETSVTANVEKPSELMPIAALLLPTEVSTGEDSEFVEAKETKKSRKRANKGKNAAAVKTTTVTSFEPPVPSVLVEKNKNVRQVQQDKELLPVPPSGPSLGDFLLWKAESSSPPPGPAWSVDTAKLTKTASLREIQKEQERKLSSLMQPQQQVVTPPKVHASRSLSGNSSSRSLPKSATPTQSIAIPISSSRAKPEDELFWGPVNPIKQETEQPEFPSLITGKSLTPKGSMGKASSGLSLSRKASAGFTTANKSSDLSLSSSVKGKKQLVSKYSEAKDFHDWCEAELCRLIGNN</sequence>
<dbReference type="OMA" id="DWNDPSA"/>
<evidence type="ECO:0000256" key="1">
    <source>
        <dbReference type="SAM" id="MobiDB-lite"/>
    </source>
</evidence>